<accession>C4XG99</accession>
<reference evidence="3 4" key="1">
    <citation type="journal article" date="2009" name="Genome Res.">
        <title>Whole genome sequence of Desulfovibrio magneticus strain RS-1 revealed common gene clusters in magnetotactic bacteria.</title>
        <authorList>
            <person name="Nakazawa H."/>
            <person name="Arakaki A."/>
            <person name="Narita-Yamada S."/>
            <person name="Yashiro I."/>
            <person name="Jinno K."/>
            <person name="Aoki N."/>
            <person name="Tsuruyama A."/>
            <person name="Okamura Y."/>
            <person name="Tanikawa S."/>
            <person name="Fujita N."/>
            <person name="Takeyama H."/>
            <person name="Matsunaga T."/>
        </authorList>
    </citation>
    <scope>NUCLEOTIDE SEQUENCE [LARGE SCALE GENOMIC DNA]</scope>
    <source>
        <strain evidence="4">ATCC 700980 / DSM 13731 / RS-1</strain>
    </source>
</reference>
<dbReference type="PANTHER" id="PTHR43428:SF1">
    <property type="entry name" value="ARSENATE REDUCTASE"/>
    <property type="match status" value="1"/>
</dbReference>
<dbReference type="Proteomes" id="UP000009071">
    <property type="component" value="Chromosome"/>
</dbReference>
<dbReference type="KEGG" id="dma:DMR_01880"/>
<dbReference type="STRING" id="573370.DMR_01880"/>
<dbReference type="Gene3D" id="3.40.50.2300">
    <property type="match status" value="1"/>
</dbReference>
<dbReference type="Pfam" id="PF01451">
    <property type="entry name" value="LMWPc"/>
    <property type="match status" value="1"/>
</dbReference>
<dbReference type="AlphaFoldDB" id="C4XG99"/>
<dbReference type="SUPFAM" id="SSF52788">
    <property type="entry name" value="Phosphotyrosine protein phosphatases I"/>
    <property type="match status" value="1"/>
</dbReference>
<protein>
    <submittedName>
        <fullName evidence="3">Arsenate reductase</fullName>
    </submittedName>
</protein>
<evidence type="ECO:0000259" key="2">
    <source>
        <dbReference type="SMART" id="SM00226"/>
    </source>
</evidence>
<dbReference type="eggNOG" id="COG0394">
    <property type="taxonomic scope" value="Bacteria"/>
</dbReference>
<dbReference type="HOGENOM" id="CLU_071415_3_2_7"/>
<evidence type="ECO:0000256" key="1">
    <source>
        <dbReference type="ARBA" id="ARBA00022849"/>
    </source>
</evidence>
<name>C4XG99_SOLM1</name>
<dbReference type="InterPro" id="IPR023485">
    <property type="entry name" value="Ptyr_pPase"/>
</dbReference>
<dbReference type="EMBL" id="AP010904">
    <property type="protein sequence ID" value="BAH73679.1"/>
    <property type="molecule type" value="Genomic_DNA"/>
</dbReference>
<keyword evidence="1" id="KW-0059">Arsenical resistance</keyword>
<gene>
    <name evidence="3" type="primary">arsC</name>
    <name evidence="3" type="ordered locus">DMR_01880</name>
</gene>
<keyword evidence="4" id="KW-1185">Reference proteome</keyword>
<feature type="domain" description="Phosphotyrosine protein phosphatase I" evidence="2">
    <location>
        <begin position="12"/>
        <end position="148"/>
    </location>
</feature>
<dbReference type="SMART" id="SM00226">
    <property type="entry name" value="LMWPc"/>
    <property type="match status" value="1"/>
</dbReference>
<evidence type="ECO:0000313" key="4">
    <source>
        <dbReference type="Proteomes" id="UP000009071"/>
    </source>
</evidence>
<sequence length="161" mass="17588">MPGHPVDKEDFMRVLFICVHNSARSQMAEAFLRQMAGDGVTVESAGLDPTVINPLVVAVMAEEGLDLSEKKTRKVFDLFRDGKLYDAVITVCEESLEGKCPVFPGVARRLHLPFPDPATVTGTEEERLEAVRGIRDAIKARMAVLARELAGEAARPLGDRA</sequence>
<dbReference type="GO" id="GO:0046685">
    <property type="term" value="P:response to arsenic-containing substance"/>
    <property type="evidence" value="ECO:0007669"/>
    <property type="project" value="UniProtKB-KW"/>
</dbReference>
<dbReference type="PANTHER" id="PTHR43428">
    <property type="entry name" value="ARSENATE REDUCTASE"/>
    <property type="match status" value="1"/>
</dbReference>
<proteinExistence type="predicted"/>
<evidence type="ECO:0000313" key="3">
    <source>
        <dbReference type="EMBL" id="BAH73679.1"/>
    </source>
</evidence>
<dbReference type="InterPro" id="IPR036196">
    <property type="entry name" value="Ptyr_pPase_sf"/>
</dbReference>
<organism evidence="3 4">
    <name type="scientific">Solidesulfovibrio magneticus (strain ATCC 700980 / DSM 13731 / RS-1)</name>
    <name type="common">Desulfovibrio magneticus</name>
    <dbReference type="NCBI Taxonomy" id="573370"/>
    <lineage>
        <taxon>Bacteria</taxon>
        <taxon>Pseudomonadati</taxon>
        <taxon>Thermodesulfobacteriota</taxon>
        <taxon>Desulfovibrionia</taxon>
        <taxon>Desulfovibrionales</taxon>
        <taxon>Desulfovibrionaceae</taxon>
        <taxon>Solidesulfovibrio</taxon>
    </lineage>
</organism>
<dbReference type="CDD" id="cd16345">
    <property type="entry name" value="LMWP_ArsC"/>
    <property type="match status" value="1"/>
</dbReference>